<evidence type="ECO:0000313" key="3">
    <source>
        <dbReference type="Proteomes" id="UP000199438"/>
    </source>
</evidence>
<proteinExistence type="predicted"/>
<sequence>MVAKEKDQFIKLTGVLNAYTIRDIETELNSYLEKATDILKIDINSISEIDIPAAFTLYSLKEKAKQMGKLICIDKENCYAIKKLGNYKIERLL</sequence>
<dbReference type="EMBL" id="FOKV01000002">
    <property type="protein sequence ID" value="SFC15522.1"/>
    <property type="molecule type" value="Genomic_DNA"/>
</dbReference>
<dbReference type="RefSeq" id="WP_092541491.1">
    <property type="nucleotide sequence ID" value="NZ_FOKV01000002.1"/>
</dbReference>
<dbReference type="SUPFAM" id="SSF52091">
    <property type="entry name" value="SpoIIaa-like"/>
    <property type="match status" value="1"/>
</dbReference>
<accession>A0A1I1GW56</accession>
<dbReference type="InterPro" id="IPR002645">
    <property type="entry name" value="STAS_dom"/>
</dbReference>
<dbReference type="Proteomes" id="UP000199438">
    <property type="component" value="Unassembled WGS sequence"/>
</dbReference>
<dbReference type="PROSITE" id="PS50801">
    <property type="entry name" value="STAS"/>
    <property type="match status" value="1"/>
</dbReference>
<feature type="domain" description="STAS" evidence="1">
    <location>
        <begin position="10"/>
        <end position="93"/>
    </location>
</feature>
<reference evidence="3" key="1">
    <citation type="submission" date="2016-10" db="EMBL/GenBank/DDBJ databases">
        <authorList>
            <person name="Varghese N."/>
            <person name="Submissions S."/>
        </authorList>
    </citation>
    <scope>NUCLEOTIDE SEQUENCE [LARGE SCALE GENOMIC DNA]</scope>
    <source>
        <strain evidence="3">DSM 24499</strain>
    </source>
</reference>
<protein>
    <recommendedName>
        <fullName evidence="1">STAS domain-containing protein</fullName>
    </recommendedName>
</protein>
<evidence type="ECO:0000259" key="1">
    <source>
        <dbReference type="PROSITE" id="PS50801"/>
    </source>
</evidence>
<keyword evidence="3" id="KW-1185">Reference proteome</keyword>
<dbReference type="AlphaFoldDB" id="A0A1I1GW56"/>
<evidence type="ECO:0000313" key="2">
    <source>
        <dbReference type="EMBL" id="SFC15522.1"/>
    </source>
</evidence>
<organism evidence="2 3">
    <name type="scientific">Zunongwangia mangrovi</name>
    <dbReference type="NCBI Taxonomy" id="1334022"/>
    <lineage>
        <taxon>Bacteria</taxon>
        <taxon>Pseudomonadati</taxon>
        <taxon>Bacteroidota</taxon>
        <taxon>Flavobacteriia</taxon>
        <taxon>Flavobacteriales</taxon>
        <taxon>Flavobacteriaceae</taxon>
        <taxon>Zunongwangia</taxon>
    </lineage>
</organism>
<name>A0A1I1GW56_9FLAO</name>
<dbReference type="OrthoDB" id="1446621at2"/>
<dbReference type="InterPro" id="IPR036513">
    <property type="entry name" value="STAS_dom_sf"/>
</dbReference>
<gene>
    <name evidence="2" type="ORF">SAMN04487907_102422</name>
</gene>